<feature type="domain" description="Glycosyl-hydrolase 97 C-terminal oligomerisation" evidence="8">
    <location>
        <begin position="535"/>
        <end position="629"/>
    </location>
</feature>
<keyword evidence="12" id="KW-1185">Reference proteome</keyword>
<dbReference type="InterPro" id="IPR013780">
    <property type="entry name" value="Glyco_hydro_b"/>
</dbReference>
<dbReference type="PANTHER" id="PTHR35803">
    <property type="entry name" value="GLUCAN 1,4-ALPHA-GLUCOSIDASE SUSB-RELATED"/>
    <property type="match status" value="1"/>
</dbReference>
<evidence type="ECO:0000259" key="8">
    <source>
        <dbReference type="Pfam" id="PF14509"/>
    </source>
</evidence>
<keyword evidence="5 9" id="KW-0326">Glycosidase</keyword>
<evidence type="ECO:0000256" key="4">
    <source>
        <dbReference type="ARBA" id="ARBA00022837"/>
    </source>
</evidence>
<keyword evidence="3 10" id="KW-0378">Hydrolase</keyword>
<dbReference type="RefSeq" id="WP_134335072.1">
    <property type="nucleotide sequence ID" value="NZ_BMCZ01000001.1"/>
</dbReference>
<reference evidence="10 11" key="1">
    <citation type="journal article" date="2016" name="Int. J. Syst. Evol. Microbiol.">
        <title>Proposal of Mucilaginibacter phyllosphaerae sp. nov. isolated from the phyllosphere of Galium album.</title>
        <authorList>
            <person name="Aydogan E.L."/>
            <person name="Busse H.J."/>
            <person name="Moser G."/>
            <person name="Muller C."/>
            <person name="Kampfer P."/>
            <person name="Glaeser S.P."/>
        </authorList>
    </citation>
    <scope>NUCLEOTIDE SEQUENCE [LARGE SCALE GENOMIC DNA]</scope>
    <source>
        <strain evidence="10 11">PP-F2FG21</strain>
    </source>
</reference>
<dbReference type="Proteomes" id="UP000297248">
    <property type="component" value="Unassembled WGS sequence"/>
</dbReference>
<dbReference type="Proteomes" id="UP000583101">
    <property type="component" value="Unassembled WGS sequence"/>
</dbReference>
<dbReference type="EMBL" id="SNQG01000001">
    <property type="protein sequence ID" value="TEW69237.1"/>
    <property type="molecule type" value="Genomic_DNA"/>
</dbReference>
<evidence type="ECO:0000313" key="10">
    <source>
        <dbReference type="EMBL" id="TEW69237.1"/>
    </source>
</evidence>
<organism evidence="10 11">
    <name type="scientific">Mucilaginibacter phyllosphaerae</name>
    <dbReference type="NCBI Taxonomy" id="1812349"/>
    <lineage>
        <taxon>Bacteria</taxon>
        <taxon>Pseudomonadati</taxon>
        <taxon>Bacteroidota</taxon>
        <taxon>Sphingobacteriia</taxon>
        <taxon>Sphingobacteriales</taxon>
        <taxon>Sphingobacteriaceae</taxon>
        <taxon>Mucilaginibacter</taxon>
    </lineage>
</organism>
<comment type="subunit">
    <text evidence="2">Monomer.</text>
</comment>
<proteinExistence type="predicted"/>
<feature type="domain" description="Glycosyl-hydrolase 97 N-terminal" evidence="7">
    <location>
        <begin position="43"/>
        <end position="279"/>
    </location>
</feature>
<evidence type="ECO:0000259" key="7">
    <source>
        <dbReference type="Pfam" id="PF14508"/>
    </source>
</evidence>
<dbReference type="Pfam" id="PF10566">
    <property type="entry name" value="Glyco_hydro_97"/>
    <property type="match status" value="1"/>
</dbReference>
<evidence type="ECO:0000313" key="9">
    <source>
        <dbReference type="EMBL" id="MBB3967710.1"/>
    </source>
</evidence>
<reference evidence="9 12" key="3">
    <citation type="submission" date="2020-08" db="EMBL/GenBank/DDBJ databases">
        <title>Genomic Encyclopedia of Type Strains, Phase IV (KMG-IV): sequencing the most valuable type-strain genomes for metagenomic binning, comparative biology and taxonomic classification.</title>
        <authorList>
            <person name="Goeker M."/>
        </authorList>
    </citation>
    <scope>NUCLEOTIDE SEQUENCE [LARGE SCALE GENOMIC DNA]</scope>
    <source>
        <strain evidence="9 12">DSM 100995</strain>
    </source>
</reference>
<dbReference type="Gene3D" id="2.60.40.1180">
    <property type="entry name" value="Golgi alpha-mannosidase II"/>
    <property type="match status" value="1"/>
</dbReference>
<comment type="cofactor">
    <cofactor evidence="1">
        <name>Ca(2+)</name>
        <dbReference type="ChEBI" id="CHEBI:29108"/>
    </cofactor>
</comment>
<dbReference type="InterPro" id="IPR013785">
    <property type="entry name" value="Aldolase_TIM"/>
</dbReference>
<dbReference type="InterPro" id="IPR014718">
    <property type="entry name" value="GH-type_carb-bd"/>
</dbReference>
<sequence>MNKMYLKITQPGFFKLVISSCMMLLLVLTCSRVQALPIQSAVLSSPDGRVRINLQIVNNALTYTVTYKNIPVILPSALGMVVNGKEFGGCRQMGVPKKYTINNTYGINGVHSTAVDHCNGARISLLADNAPFMLDVRAYNTGVAFKYIISNNGAGEITKDNTQFKIPAGTGVWYQSNIKYYEGKYSKKDIADFKAGDTAGPPVTLQLPDGKGYAAITEGGLVDFAGMSLIAAGNNSFVANLSGSTKKTGDFDTPWRVIEVGADLNTLVNCDIVTNVSPPANAKVFPNGNLTKWVKPGRSVWSWLAEKQAITLENMKHFSDLAAELGFEYNLIDEGWGDWKDGTRNNWDMMKELVDYSAKKGVKIWVWKAYPDRNGIAGINTTAKRREFFKKCKDLGIAGLKVDFFDSEAQEIVDFYQDGLKEAANYQLMMNFHGANKPTGENRTWPNELSREAIRGLENNAPWAPGNVTLPFTRFLAGPADFTPVHFGNRMGEVSWAHHVATMVVFTSPFMCVGADPQSILDNPCKAMIKSIPPTWDETIVLPQSKIGELALYARRKGSTWFIAGLNGTSDSKAISINFPFLKKGSYQLTQLQDNPNKQADVVIGAARITANKPLKIMMNKNGGFVMRLEKSQSFIKNQHQLK</sequence>
<dbReference type="AlphaFoldDB" id="A0A4Y8AJQ1"/>
<evidence type="ECO:0000313" key="11">
    <source>
        <dbReference type="Proteomes" id="UP000297248"/>
    </source>
</evidence>
<dbReference type="InterPro" id="IPR019563">
    <property type="entry name" value="GH97_catalytic"/>
</dbReference>
<keyword evidence="4" id="KW-0106">Calcium</keyword>
<feature type="domain" description="Glycosyl-hydrolase 97 catalytic" evidence="6">
    <location>
        <begin position="306"/>
        <end position="453"/>
    </location>
</feature>
<dbReference type="OrthoDB" id="57532at2"/>
<gene>
    <name evidence="10" type="ORF">E2R65_03465</name>
    <name evidence="9" type="ORF">GGR35_000296</name>
</gene>
<dbReference type="EMBL" id="JACIEG010000001">
    <property type="protein sequence ID" value="MBB3967710.1"/>
    <property type="molecule type" value="Genomic_DNA"/>
</dbReference>
<dbReference type="EC" id="3.2.1.20" evidence="9"/>
<accession>A0A4Y8AJQ1</accession>
<evidence type="ECO:0000256" key="1">
    <source>
        <dbReference type="ARBA" id="ARBA00001913"/>
    </source>
</evidence>
<dbReference type="Gene3D" id="3.20.20.70">
    <property type="entry name" value="Aldolase class I"/>
    <property type="match status" value="1"/>
</dbReference>
<dbReference type="InterPro" id="IPR052720">
    <property type="entry name" value="Glycosyl_hydrolase_97"/>
</dbReference>
<dbReference type="PANTHER" id="PTHR35803:SF2">
    <property type="entry name" value="RETAINING ALPHA-GALACTOSIDASE"/>
    <property type="match status" value="1"/>
</dbReference>
<comment type="caution">
    <text evidence="10">The sequence shown here is derived from an EMBL/GenBank/DDBJ whole genome shotgun (WGS) entry which is preliminary data.</text>
</comment>
<dbReference type="InterPro" id="IPR017853">
    <property type="entry name" value="GH"/>
</dbReference>
<evidence type="ECO:0000256" key="5">
    <source>
        <dbReference type="ARBA" id="ARBA00023295"/>
    </source>
</evidence>
<dbReference type="Pfam" id="PF14508">
    <property type="entry name" value="GH97_N"/>
    <property type="match status" value="1"/>
</dbReference>
<evidence type="ECO:0000313" key="12">
    <source>
        <dbReference type="Proteomes" id="UP000583101"/>
    </source>
</evidence>
<dbReference type="InterPro" id="IPR029486">
    <property type="entry name" value="GH97_N"/>
</dbReference>
<dbReference type="SUPFAM" id="SSF51445">
    <property type="entry name" value="(Trans)glycosidases"/>
    <property type="match status" value="1"/>
</dbReference>
<reference evidence="10" key="2">
    <citation type="submission" date="2019-03" db="EMBL/GenBank/DDBJ databases">
        <authorList>
            <person name="Yan Y.-Q."/>
            <person name="Du Z.-J."/>
        </authorList>
    </citation>
    <scope>NUCLEOTIDE SEQUENCE</scope>
    <source>
        <strain evidence="10">PP-F2FG21</strain>
    </source>
</reference>
<dbReference type="Pfam" id="PF14509">
    <property type="entry name" value="GH97_C"/>
    <property type="match status" value="1"/>
</dbReference>
<name>A0A4Y8AJQ1_9SPHI</name>
<dbReference type="Gene3D" id="2.70.98.10">
    <property type="match status" value="1"/>
</dbReference>
<dbReference type="InterPro" id="IPR029483">
    <property type="entry name" value="GH97_C"/>
</dbReference>
<evidence type="ECO:0000256" key="2">
    <source>
        <dbReference type="ARBA" id="ARBA00011245"/>
    </source>
</evidence>
<dbReference type="GO" id="GO:0004558">
    <property type="term" value="F:alpha-1,4-glucosidase activity"/>
    <property type="evidence" value="ECO:0007669"/>
    <property type="project" value="UniProtKB-EC"/>
</dbReference>
<protein>
    <submittedName>
        <fullName evidence="9">Alpha-glucosidase</fullName>
        <ecNumber evidence="9">3.2.1.20</ecNumber>
    </submittedName>
    <submittedName>
        <fullName evidence="10">Glycoside hydrolase</fullName>
    </submittedName>
</protein>
<dbReference type="GO" id="GO:0030246">
    <property type="term" value="F:carbohydrate binding"/>
    <property type="evidence" value="ECO:0007669"/>
    <property type="project" value="InterPro"/>
</dbReference>
<evidence type="ECO:0000259" key="6">
    <source>
        <dbReference type="Pfam" id="PF10566"/>
    </source>
</evidence>
<evidence type="ECO:0000256" key="3">
    <source>
        <dbReference type="ARBA" id="ARBA00022801"/>
    </source>
</evidence>